<dbReference type="SMART" id="SM00320">
    <property type="entry name" value="WD40"/>
    <property type="match status" value="7"/>
</dbReference>
<evidence type="ECO:0000256" key="1">
    <source>
        <dbReference type="ARBA" id="ARBA00022574"/>
    </source>
</evidence>
<comment type="caution">
    <text evidence="5">The sequence shown here is derived from an EMBL/GenBank/DDBJ whole genome shotgun (WGS) entry which is preliminary data.</text>
</comment>
<organism evidence="5 6">
    <name type="scientific">Rhizoctonia solani</name>
    <dbReference type="NCBI Taxonomy" id="456999"/>
    <lineage>
        <taxon>Eukaryota</taxon>
        <taxon>Fungi</taxon>
        <taxon>Dikarya</taxon>
        <taxon>Basidiomycota</taxon>
        <taxon>Agaricomycotina</taxon>
        <taxon>Agaricomycetes</taxon>
        <taxon>Cantharellales</taxon>
        <taxon>Ceratobasidiaceae</taxon>
        <taxon>Rhizoctonia</taxon>
    </lineage>
</organism>
<feature type="repeat" description="WD" evidence="3">
    <location>
        <begin position="60"/>
        <end position="101"/>
    </location>
</feature>
<evidence type="ECO:0000259" key="4">
    <source>
        <dbReference type="PROSITE" id="PS50011"/>
    </source>
</evidence>
<dbReference type="Gene3D" id="1.10.510.10">
    <property type="entry name" value="Transferase(Phosphotransferase) domain 1"/>
    <property type="match status" value="1"/>
</dbReference>
<dbReference type="GO" id="GO:0004672">
    <property type="term" value="F:protein kinase activity"/>
    <property type="evidence" value="ECO:0007669"/>
    <property type="project" value="InterPro"/>
</dbReference>
<evidence type="ECO:0000256" key="3">
    <source>
        <dbReference type="PROSITE-ProRule" id="PRU00221"/>
    </source>
</evidence>
<dbReference type="Pfam" id="PF00400">
    <property type="entry name" value="WD40"/>
    <property type="match status" value="7"/>
</dbReference>
<dbReference type="InterPro" id="IPR015943">
    <property type="entry name" value="WD40/YVTN_repeat-like_dom_sf"/>
</dbReference>
<dbReference type="PANTHER" id="PTHR19848:SF8">
    <property type="entry name" value="F-BOX AND WD REPEAT DOMAIN CONTAINING 7"/>
    <property type="match status" value="1"/>
</dbReference>
<keyword evidence="2" id="KW-0677">Repeat</keyword>
<feature type="repeat" description="WD" evidence="3">
    <location>
        <begin position="188"/>
        <end position="229"/>
    </location>
</feature>
<dbReference type="InterPro" id="IPR001245">
    <property type="entry name" value="Ser-Thr/Tyr_kinase_cat_dom"/>
</dbReference>
<dbReference type="PROSITE" id="PS50082">
    <property type="entry name" value="WD_REPEATS_2"/>
    <property type="match status" value="5"/>
</dbReference>
<keyword evidence="1 3" id="KW-0853">WD repeat</keyword>
<feature type="repeat" description="WD" evidence="3">
    <location>
        <begin position="17"/>
        <end position="58"/>
    </location>
</feature>
<dbReference type="InterPro" id="IPR011009">
    <property type="entry name" value="Kinase-like_dom_sf"/>
</dbReference>
<reference evidence="5" key="1">
    <citation type="submission" date="2020-09" db="EMBL/GenBank/DDBJ databases">
        <title>Comparative genome analyses of four rice-infecting Rhizoctonia solani isolates reveal extensive enrichment of homogalacturonan modification genes.</title>
        <authorList>
            <person name="Lee D.-Y."/>
            <person name="Jeon J."/>
            <person name="Kim K.-T."/>
            <person name="Cheong K."/>
            <person name="Song H."/>
            <person name="Choi G."/>
            <person name="Ko J."/>
            <person name="Opiyo S.O."/>
            <person name="Zuo S."/>
            <person name="Madhav S."/>
            <person name="Lee Y.-H."/>
            <person name="Wang G.-L."/>
        </authorList>
    </citation>
    <scope>NUCLEOTIDE SEQUENCE</scope>
    <source>
        <strain evidence="5">AG1-IA WGL</strain>
    </source>
</reference>
<gene>
    <name evidence="5" type="ORF">RHS03_00386</name>
</gene>
<dbReference type="PANTHER" id="PTHR19848">
    <property type="entry name" value="WD40 REPEAT PROTEIN"/>
    <property type="match status" value="1"/>
</dbReference>
<dbReference type="InterPro" id="IPR008271">
    <property type="entry name" value="Ser/Thr_kinase_AS"/>
</dbReference>
<dbReference type="Pfam" id="PF07714">
    <property type="entry name" value="PK_Tyr_Ser-Thr"/>
    <property type="match status" value="1"/>
</dbReference>
<protein>
    <submittedName>
        <fullName evidence="5">Protein tyrosine kinase</fullName>
    </submittedName>
</protein>
<name>A0A8H7HZB8_9AGAM</name>
<keyword evidence="5" id="KW-0808">Transferase</keyword>
<dbReference type="AlphaFoldDB" id="A0A8H7HZB8"/>
<feature type="repeat" description="WD" evidence="3">
    <location>
        <begin position="231"/>
        <end position="272"/>
    </location>
</feature>
<dbReference type="PRINTS" id="PR00109">
    <property type="entry name" value="TYRKINASE"/>
</dbReference>
<dbReference type="PROSITE" id="PS00108">
    <property type="entry name" value="PROTEIN_KINASE_ST"/>
    <property type="match status" value="1"/>
</dbReference>
<dbReference type="Gene3D" id="2.130.10.10">
    <property type="entry name" value="YVTN repeat-like/Quinoprotein amine dehydrogenase"/>
    <property type="match status" value="2"/>
</dbReference>
<dbReference type="GO" id="GO:0005524">
    <property type="term" value="F:ATP binding"/>
    <property type="evidence" value="ECO:0007669"/>
    <property type="project" value="InterPro"/>
</dbReference>
<dbReference type="InterPro" id="IPR019775">
    <property type="entry name" value="WD40_repeat_CS"/>
</dbReference>
<dbReference type="InterPro" id="IPR036322">
    <property type="entry name" value="WD40_repeat_dom_sf"/>
</dbReference>
<feature type="domain" description="Protein kinase" evidence="4">
    <location>
        <begin position="374"/>
        <end position="638"/>
    </location>
</feature>
<dbReference type="SMART" id="SM00220">
    <property type="entry name" value="S_TKc"/>
    <property type="match status" value="1"/>
</dbReference>
<keyword evidence="5" id="KW-0418">Kinase</keyword>
<dbReference type="EMBL" id="JACYCD010000022">
    <property type="protein sequence ID" value="KAF8713722.1"/>
    <property type="molecule type" value="Genomic_DNA"/>
</dbReference>
<dbReference type="Proteomes" id="UP000602905">
    <property type="component" value="Unassembled WGS sequence"/>
</dbReference>
<dbReference type="InterPro" id="IPR020472">
    <property type="entry name" value="WD40_PAC1"/>
</dbReference>
<dbReference type="PRINTS" id="PR00320">
    <property type="entry name" value="GPROTEINBRPT"/>
</dbReference>
<feature type="repeat" description="WD" evidence="3">
    <location>
        <begin position="274"/>
        <end position="309"/>
    </location>
</feature>
<dbReference type="PROSITE" id="PS50011">
    <property type="entry name" value="PROTEIN_KINASE_DOM"/>
    <property type="match status" value="1"/>
</dbReference>
<evidence type="ECO:0000313" key="5">
    <source>
        <dbReference type="EMBL" id="KAF8713722.1"/>
    </source>
</evidence>
<dbReference type="SUPFAM" id="SSF50978">
    <property type="entry name" value="WD40 repeat-like"/>
    <property type="match status" value="1"/>
</dbReference>
<dbReference type="OrthoDB" id="3203311at2759"/>
<dbReference type="CDD" id="cd00200">
    <property type="entry name" value="WD40"/>
    <property type="match status" value="1"/>
</dbReference>
<dbReference type="InterPro" id="IPR001680">
    <property type="entry name" value="WD40_rpt"/>
</dbReference>
<proteinExistence type="predicted"/>
<feature type="non-terminal residue" evidence="5">
    <location>
        <position position="1"/>
    </location>
</feature>
<evidence type="ECO:0000313" key="6">
    <source>
        <dbReference type="Proteomes" id="UP000602905"/>
    </source>
</evidence>
<sequence>MPQTGSESAEAHKPIVHGGHRYGVLSVAFSPDGNAVASGSRDQTVRIWDAHSKSLIRDPLEGHTDEVNSVSYSPRGDVIASGSDDHTIRLWNAKSGQQLGKPLKCTKERIWSTDFSPTGNLLACACSGSIGLWHIQHRNSGYNRFSRDCGTAYSVSFSPEGTHIASGWGDRAVRIMDLEWGLSFAQTLTGHEGWVRSVSFSPDGSQIVSGSEDTTLRFWDIRIGGMVSSPYEGHKDTVRSVVFSPDGNYVASASADRKVCVWDTRTGSLLAKPFKEHRSTVSSISFSPCGNRIASGSSDRKVIIWDLSSLDTDWETSSQAEEEQEEEQEEASTLVGGDEISLSSIGQHMSIQEIFDIICRHGCIDFSPYMDTAQDTAVLMSGGGFGDIWKGELHNGSQVAIKAWRASLIEQCDYKTLKRATREIYYWSKMKHENIHELLGVIIFMGHSFGMVSEWMENGNLHEYLRKESSADSYQLSTQIASGLAYIHSNDLVHGDLKALNVLISSDGTAKLTDFGLSTMAESSIGFSATTTAQAGSIRWVAPELLLEGAARSKMSDVYALGMTILEAFTGAVPYYPECSRDFQVLLAVQQGVLPTRPVSQLPNDSKGDQMWSLLGTCWDREPGARPSAIEVAERVGLNLIDNIWERQILIEHYH</sequence>
<dbReference type="InterPro" id="IPR000719">
    <property type="entry name" value="Prot_kinase_dom"/>
</dbReference>
<accession>A0A8H7HZB8</accession>
<dbReference type="PROSITE" id="PS00678">
    <property type="entry name" value="WD_REPEATS_1"/>
    <property type="match status" value="4"/>
</dbReference>
<dbReference type="PROSITE" id="PS50294">
    <property type="entry name" value="WD_REPEATS_REGION"/>
    <property type="match status" value="5"/>
</dbReference>
<dbReference type="SUPFAM" id="SSF56112">
    <property type="entry name" value="Protein kinase-like (PK-like)"/>
    <property type="match status" value="1"/>
</dbReference>
<evidence type="ECO:0000256" key="2">
    <source>
        <dbReference type="ARBA" id="ARBA00022737"/>
    </source>
</evidence>